<comment type="subcellular location">
    <subcellularLocation>
        <location evidence="1">Membrane</location>
    </subcellularLocation>
</comment>
<evidence type="ECO:0000313" key="10">
    <source>
        <dbReference type="EMBL" id="MDC8013668.1"/>
    </source>
</evidence>
<dbReference type="SUPFAM" id="SSF52096">
    <property type="entry name" value="ClpP/crotonase"/>
    <property type="match status" value="2"/>
</dbReference>
<keyword evidence="4" id="KW-0378">Hydrolase</keyword>
<evidence type="ECO:0000256" key="1">
    <source>
        <dbReference type="ARBA" id="ARBA00004370"/>
    </source>
</evidence>
<dbReference type="InterPro" id="IPR004634">
    <property type="entry name" value="Pept_S49_pIV"/>
</dbReference>
<proteinExistence type="inferred from homology"/>
<keyword evidence="3" id="KW-0645">Protease</keyword>
<dbReference type="NCBIfam" id="TIGR00706">
    <property type="entry name" value="SppA_dom"/>
    <property type="match status" value="1"/>
</dbReference>
<dbReference type="InterPro" id="IPR004635">
    <property type="entry name" value="Pept_S49_SppA"/>
</dbReference>
<keyword evidence="5" id="KW-0720">Serine protease</keyword>
<evidence type="ECO:0000313" key="11">
    <source>
        <dbReference type="Proteomes" id="UP001139971"/>
    </source>
</evidence>
<keyword evidence="11" id="KW-1185">Reference proteome</keyword>
<comment type="caution">
    <text evidence="10">The sequence shown here is derived from an EMBL/GenBank/DDBJ whole genome shotgun (WGS) entry which is preliminary data.</text>
</comment>
<evidence type="ECO:0000256" key="4">
    <source>
        <dbReference type="ARBA" id="ARBA00022801"/>
    </source>
</evidence>
<dbReference type="Pfam" id="PF01343">
    <property type="entry name" value="Peptidase_S49"/>
    <property type="match status" value="2"/>
</dbReference>
<evidence type="ECO:0000256" key="5">
    <source>
        <dbReference type="ARBA" id="ARBA00022825"/>
    </source>
</evidence>
<dbReference type="GO" id="GO:0006465">
    <property type="term" value="P:signal peptide processing"/>
    <property type="evidence" value="ECO:0007669"/>
    <property type="project" value="InterPro"/>
</dbReference>
<feature type="transmembrane region" description="Helical" evidence="8">
    <location>
        <begin position="26"/>
        <end position="45"/>
    </location>
</feature>
<dbReference type="InterPro" id="IPR047272">
    <property type="entry name" value="S49_SppA_C"/>
</dbReference>
<gene>
    <name evidence="10" type="primary">sppA</name>
    <name evidence="10" type="ORF">OD750_014090</name>
</gene>
<dbReference type="InterPro" id="IPR029045">
    <property type="entry name" value="ClpP/crotonase-like_dom_sf"/>
</dbReference>
<dbReference type="Gene3D" id="3.90.226.10">
    <property type="entry name" value="2-enoyl-CoA Hydratase, Chain A, domain 1"/>
    <property type="match status" value="3"/>
</dbReference>
<keyword evidence="8" id="KW-0812">Transmembrane</keyword>
<keyword evidence="6 8" id="KW-0472">Membrane</keyword>
<dbReference type="PANTHER" id="PTHR33209">
    <property type="entry name" value="PROTEASE 4"/>
    <property type="match status" value="1"/>
</dbReference>
<dbReference type="CDD" id="cd07018">
    <property type="entry name" value="S49_SppA_67K_type"/>
    <property type="match status" value="1"/>
</dbReference>
<evidence type="ECO:0000256" key="3">
    <source>
        <dbReference type="ARBA" id="ARBA00022670"/>
    </source>
</evidence>
<name>A0A9X3YMV0_9GAMM</name>
<dbReference type="Proteomes" id="UP001139971">
    <property type="component" value="Unassembled WGS sequence"/>
</dbReference>
<dbReference type="GO" id="GO:0016020">
    <property type="term" value="C:membrane"/>
    <property type="evidence" value="ECO:0007669"/>
    <property type="project" value="UniProtKB-SubCell"/>
</dbReference>
<dbReference type="PANTHER" id="PTHR33209:SF1">
    <property type="entry name" value="PEPTIDASE S49 DOMAIN-CONTAINING PROTEIN"/>
    <property type="match status" value="1"/>
</dbReference>
<evidence type="ECO:0000256" key="7">
    <source>
        <dbReference type="PIRSR" id="PIRSR001217-1"/>
    </source>
</evidence>
<dbReference type="PIRSF" id="PIRSF001217">
    <property type="entry name" value="Protease_4_SppA"/>
    <property type="match status" value="1"/>
</dbReference>
<dbReference type="EMBL" id="JAOVZO020000018">
    <property type="protein sequence ID" value="MDC8013668.1"/>
    <property type="molecule type" value="Genomic_DNA"/>
</dbReference>
<dbReference type="GO" id="GO:0008236">
    <property type="term" value="F:serine-type peptidase activity"/>
    <property type="evidence" value="ECO:0007669"/>
    <property type="project" value="UniProtKB-KW"/>
</dbReference>
<feature type="domain" description="Peptidase S49" evidence="9">
    <location>
        <begin position="390"/>
        <end position="540"/>
    </location>
</feature>
<comment type="similarity">
    <text evidence="2">Belongs to the peptidase S49 family.</text>
</comment>
<evidence type="ECO:0000256" key="8">
    <source>
        <dbReference type="SAM" id="Phobius"/>
    </source>
</evidence>
<dbReference type="NCBIfam" id="TIGR00705">
    <property type="entry name" value="SppA_67K"/>
    <property type="match status" value="1"/>
</dbReference>
<dbReference type="Gene3D" id="6.20.330.10">
    <property type="match status" value="1"/>
</dbReference>
<dbReference type="RefSeq" id="WP_263542361.1">
    <property type="nucleotide sequence ID" value="NZ_JAOVZO020000018.1"/>
</dbReference>
<protein>
    <submittedName>
        <fullName evidence="10">Signal peptide peptidase SppA</fullName>
    </submittedName>
</protein>
<feature type="active site" description="Nucleophile" evidence="7">
    <location>
        <position position="406"/>
    </location>
</feature>
<evidence type="ECO:0000256" key="6">
    <source>
        <dbReference type="ARBA" id="ARBA00023136"/>
    </source>
</evidence>
<reference evidence="10" key="1">
    <citation type="submission" date="2023-02" db="EMBL/GenBank/DDBJ databases">
        <title>Tahibacter soli sp. nov. isolated from soil.</title>
        <authorList>
            <person name="Baek J.H."/>
            <person name="Lee J.K."/>
            <person name="Choi D.G."/>
            <person name="Jeon C.O."/>
        </authorList>
    </citation>
    <scope>NUCLEOTIDE SEQUENCE</scope>
    <source>
        <strain evidence="10">BL</strain>
    </source>
</reference>
<dbReference type="InterPro" id="IPR047217">
    <property type="entry name" value="S49_SppA_67K_type_N"/>
</dbReference>
<sequence length="615" mass="66899">MSDGKPGFIRRFFGGIWAAVNFTRRLVLNAIFVILLVLFLSVLFAKAPLLAPRTALVIDPKGEIVEQYRSDPESRALSGFLGDEVKEVQLRDLLHVIDTAAKDTNIERIVLIPDELTGAGLATLTEIGAALERFRATGKEVIALSNGMTQMQYFLAAHADQVLLHPDGAVLLQGFGSYRSYYKDLIDKLAIDVHLFRVGEFKSAAEPYILNGASSEAREADLYWLNGLWQTWLSEVGQRRKLEPKAIQNGIETLPETLKAAQGDLAKLALTSNLVDQLATRDQAREVLIAKGEKDAELHSFRQIGWRAYLNSHPLEAIGDMRPAVAIVVAEGEIVGGEQRAGTVGGDSTADLIRTAREDDKVKALVLRVNSPGGEVFASEQIRREIELTKTAGKPVVVSMGDVAASGGYWISMNADEIYAQPGTITGSIGIFGMFVNVPETLAKVGVHTDGVGTTSFAGAFDVRRPLDPAVGTVIQSVIDKGYRDFIGRVAAARGKQPNEIDQIARGRVWSGRQALERGLVDKLGGLDAAVASAAERAKLGDYQQRYVEKPLNAFEQFMLGFSGNAALQAIGRIDMLRPENALLRDADLRRPLKLLDNVTAGKPAVFAYCFCDLR</sequence>
<dbReference type="AlphaFoldDB" id="A0A9X3YMV0"/>
<dbReference type="CDD" id="cd07023">
    <property type="entry name" value="S49_Sppa_N_C"/>
    <property type="match status" value="1"/>
</dbReference>
<accession>A0A9X3YMV0</accession>
<keyword evidence="8" id="KW-1133">Transmembrane helix</keyword>
<organism evidence="10 11">
    <name type="scientific">Tahibacter soli</name>
    <dbReference type="NCBI Taxonomy" id="2983605"/>
    <lineage>
        <taxon>Bacteria</taxon>
        <taxon>Pseudomonadati</taxon>
        <taxon>Pseudomonadota</taxon>
        <taxon>Gammaproteobacteria</taxon>
        <taxon>Lysobacterales</taxon>
        <taxon>Rhodanobacteraceae</taxon>
        <taxon>Tahibacter</taxon>
    </lineage>
</organism>
<evidence type="ECO:0000259" key="9">
    <source>
        <dbReference type="Pfam" id="PF01343"/>
    </source>
</evidence>
<feature type="domain" description="Peptidase S49" evidence="9">
    <location>
        <begin position="134"/>
        <end position="287"/>
    </location>
</feature>
<evidence type="ECO:0000256" key="2">
    <source>
        <dbReference type="ARBA" id="ARBA00008683"/>
    </source>
</evidence>
<dbReference type="InterPro" id="IPR002142">
    <property type="entry name" value="Peptidase_S49"/>
</dbReference>
<feature type="active site" description="Proton donor/acceptor" evidence="7">
    <location>
        <position position="202"/>
    </location>
</feature>